<comment type="caution">
    <text evidence="2">The sequence shown here is derived from an EMBL/GenBank/DDBJ whole genome shotgun (WGS) entry which is preliminary data.</text>
</comment>
<name>A0A9J6D9F6_RHIMP</name>
<reference evidence="2" key="1">
    <citation type="journal article" date="2020" name="Cell">
        <title>Large-Scale Comparative Analyses of Tick Genomes Elucidate Their Genetic Diversity and Vector Capacities.</title>
        <authorList>
            <consortium name="Tick Genome and Microbiome Consortium (TIGMIC)"/>
            <person name="Jia N."/>
            <person name="Wang J."/>
            <person name="Shi W."/>
            <person name="Du L."/>
            <person name="Sun Y."/>
            <person name="Zhan W."/>
            <person name="Jiang J.F."/>
            <person name="Wang Q."/>
            <person name="Zhang B."/>
            <person name="Ji P."/>
            <person name="Bell-Sakyi L."/>
            <person name="Cui X.M."/>
            <person name="Yuan T.T."/>
            <person name="Jiang B.G."/>
            <person name="Yang W.F."/>
            <person name="Lam T.T."/>
            <person name="Chang Q.C."/>
            <person name="Ding S.J."/>
            <person name="Wang X.J."/>
            <person name="Zhu J.G."/>
            <person name="Ruan X.D."/>
            <person name="Zhao L."/>
            <person name="Wei J.T."/>
            <person name="Ye R.Z."/>
            <person name="Que T.C."/>
            <person name="Du C.H."/>
            <person name="Zhou Y.H."/>
            <person name="Cheng J.X."/>
            <person name="Dai P.F."/>
            <person name="Guo W.B."/>
            <person name="Han X.H."/>
            <person name="Huang E.J."/>
            <person name="Li L.F."/>
            <person name="Wei W."/>
            <person name="Gao Y.C."/>
            <person name="Liu J.Z."/>
            <person name="Shao H.Z."/>
            <person name="Wang X."/>
            <person name="Wang C.C."/>
            <person name="Yang T.C."/>
            <person name="Huo Q.B."/>
            <person name="Li W."/>
            <person name="Chen H.Y."/>
            <person name="Chen S.E."/>
            <person name="Zhou L.G."/>
            <person name="Ni X.B."/>
            <person name="Tian J.H."/>
            <person name="Sheng Y."/>
            <person name="Liu T."/>
            <person name="Pan Y.S."/>
            <person name="Xia L.Y."/>
            <person name="Li J."/>
            <person name="Zhao F."/>
            <person name="Cao W.C."/>
        </authorList>
    </citation>
    <scope>NUCLEOTIDE SEQUENCE</scope>
    <source>
        <strain evidence="2">Rmic-2018</strain>
    </source>
</reference>
<feature type="region of interest" description="Disordered" evidence="1">
    <location>
        <begin position="91"/>
        <end position="115"/>
    </location>
</feature>
<feature type="compositionally biased region" description="Low complexity" evidence="1">
    <location>
        <begin position="302"/>
        <end position="320"/>
    </location>
</feature>
<evidence type="ECO:0000256" key="1">
    <source>
        <dbReference type="SAM" id="MobiDB-lite"/>
    </source>
</evidence>
<feature type="region of interest" description="Disordered" evidence="1">
    <location>
        <begin position="146"/>
        <end position="166"/>
    </location>
</feature>
<dbReference type="AlphaFoldDB" id="A0A9J6D9F6"/>
<organism evidence="2 3">
    <name type="scientific">Rhipicephalus microplus</name>
    <name type="common">Cattle tick</name>
    <name type="synonym">Boophilus microplus</name>
    <dbReference type="NCBI Taxonomy" id="6941"/>
    <lineage>
        <taxon>Eukaryota</taxon>
        <taxon>Metazoa</taxon>
        <taxon>Ecdysozoa</taxon>
        <taxon>Arthropoda</taxon>
        <taxon>Chelicerata</taxon>
        <taxon>Arachnida</taxon>
        <taxon>Acari</taxon>
        <taxon>Parasitiformes</taxon>
        <taxon>Ixodida</taxon>
        <taxon>Ixodoidea</taxon>
        <taxon>Ixodidae</taxon>
        <taxon>Rhipicephalinae</taxon>
        <taxon>Rhipicephalus</taxon>
        <taxon>Boophilus</taxon>
    </lineage>
</organism>
<proteinExistence type="predicted"/>
<dbReference type="Proteomes" id="UP000821866">
    <property type="component" value="Chromosome 8"/>
</dbReference>
<feature type="compositionally biased region" description="Low complexity" evidence="1">
    <location>
        <begin position="95"/>
        <end position="107"/>
    </location>
</feature>
<accession>A0A9J6D9F6</accession>
<evidence type="ECO:0000313" key="2">
    <source>
        <dbReference type="EMBL" id="KAH8018821.1"/>
    </source>
</evidence>
<gene>
    <name evidence="2" type="ORF">HPB51_012325</name>
</gene>
<dbReference type="EMBL" id="JABSTU010000010">
    <property type="protein sequence ID" value="KAH8018821.1"/>
    <property type="molecule type" value="Genomic_DNA"/>
</dbReference>
<feature type="compositionally biased region" description="Low complexity" evidence="1">
    <location>
        <begin position="485"/>
        <end position="496"/>
    </location>
</feature>
<evidence type="ECO:0000313" key="3">
    <source>
        <dbReference type="Proteomes" id="UP000821866"/>
    </source>
</evidence>
<protein>
    <submittedName>
        <fullName evidence="2">Uncharacterized protein</fullName>
    </submittedName>
</protein>
<keyword evidence="3" id="KW-1185">Reference proteome</keyword>
<reference evidence="2" key="2">
    <citation type="submission" date="2021-09" db="EMBL/GenBank/DDBJ databases">
        <authorList>
            <person name="Jia N."/>
            <person name="Wang J."/>
            <person name="Shi W."/>
            <person name="Du L."/>
            <person name="Sun Y."/>
            <person name="Zhan W."/>
            <person name="Jiang J."/>
            <person name="Wang Q."/>
            <person name="Zhang B."/>
            <person name="Ji P."/>
            <person name="Sakyi L.B."/>
            <person name="Cui X."/>
            <person name="Yuan T."/>
            <person name="Jiang B."/>
            <person name="Yang W."/>
            <person name="Lam T.T.-Y."/>
            <person name="Chang Q."/>
            <person name="Ding S."/>
            <person name="Wang X."/>
            <person name="Zhu J."/>
            <person name="Ruan X."/>
            <person name="Zhao L."/>
            <person name="Wei J."/>
            <person name="Que T."/>
            <person name="Du C."/>
            <person name="Cheng J."/>
            <person name="Dai P."/>
            <person name="Han X."/>
            <person name="Huang E."/>
            <person name="Gao Y."/>
            <person name="Liu J."/>
            <person name="Shao H."/>
            <person name="Ye R."/>
            <person name="Li L."/>
            <person name="Wei W."/>
            <person name="Wang X."/>
            <person name="Wang C."/>
            <person name="Huo Q."/>
            <person name="Li W."/>
            <person name="Guo W."/>
            <person name="Chen H."/>
            <person name="Chen S."/>
            <person name="Zhou L."/>
            <person name="Zhou L."/>
            <person name="Ni X."/>
            <person name="Tian J."/>
            <person name="Zhou Y."/>
            <person name="Sheng Y."/>
            <person name="Liu T."/>
            <person name="Pan Y."/>
            <person name="Xia L."/>
            <person name="Li J."/>
            <person name="Zhao F."/>
            <person name="Cao W."/>
        </authorList>
    </citation>
    <scope>NUCLEOTIDE SEQUENCE</scope>
    <source>
        <strain evidence="2">Rmic-2018</strain>
        <tissue evidence="2">Larvae</tissue>
    </source>
</reference>
<feature type="region of interest" description="Disordered" evidence="1">
    <location>
        <begin position="476"/>
        <end position="514"/>
    </location>
</feature>
<sequence>MLQSAQAWQPPFDPPLPPFRTSRLESWFEEFAAALYHNGIWIQEPMYEVLEYHLSHDLKHHLTYFSCSPRPYDHLRDTMLKFYSLKHAPIPKNDTTAPSSSPSRTPLAPQPVQTNPLPATGHIDSTLAADPCTVAIAAETWSAELSVPGNSTTSAGPADLPADSPPVPAPVEARDTTHTMDPEPAVTLHAISFPYIPVPAAKYLVDCQHLLTSSSMYPAEIQAPEHARLNVHDAVTTSGNPEGRTPGSPQVEHTVHAPTDAQLNHPPTTTYACLSISTPSTAHDNCDATYPPLDLASPNVGSSSNNATTNRRTPRRYTSSKVGKSNLSVPSEPARCHCKPCRTSTVQSAPFPTYLHPTRPTRRPLQPVMCHRKRRYQHGSHVLAIPIRFSGHASRSELMGMALKRKHFAVAELSVVDRGHRYSKRSTHFREAKAQTRLRPLPGPGKLEHPLQKARIVALALCAFAASVHGLKQSGHKQLGKLYTPSAHARPSSSSRGGEESSARSSDVPPMNKA</sequence>
<feature type="region of interest" description="Disordered" evidence="1">
    <location>
        <begin position="292"/>
        <end position="334"/>
    </location>
</feature>